<dbReference type="OrthoDB" id="649924at2"/>
<feature type="active site" evidence="4">
    <location>
        <position position="12"/>
    </location>
</feature>
<reference evidence="6 7" key="1">
    <citation type="submission" date="2017-05" db="EMBL/GenBank/DDBJ databases">
        <authorList>
            <person name="Varghese N."/>
            <person name="Submissions S."/>
        </authorList>
    </citation>
    <scope>NUCLEOTIDE SEQUENCE [LARGE SCALE GENOMIC DNA]</scope>
    <source>
        <strain evidence="6 7">DSM 19036</strain>
    </source>
</reference>
<dbReference type="SUPFAM" id="SSF52738">
    <property type="entry name" value="Methylesterase CheB, C-terminal domain"/>
    <property type="match status" value="1"/>
</dbReference>
<dbReference type="Pfam" id="PF01339">
    <property type="entry name" value="CheB_methylest"/>
    <property type="match status" value="1"/>
</dbReference>
<name>A0A521FB86_9SPHI</name>
<dbReference type="RefSeq" id="WP_142530025.1">
    <property type="nucleotide sequence ID" value="NZ_CBCSJO010000001.1"/>
</dbReference>
<dbReference type="GO" id="GO:0006935">
    <property type="term" value="P:chemotaxis"/>
    <property type="evidence" value="ECO:0007669"/>
    <property type="project" value="UniProtKB-UniRule"/>
</dbReference>
<feature type="active site" evidence="4">
    <location>
        <position position="38"/>
    </location>
</feature>
<dbReference type="GO" id="GO:0005737">
    <property type="term" value="C:cytoplasm"/>
    <property type="evidence" value="ECO:0007669"/>
    <property type="project" value="InterPro"/>
</dbReference>
<evidence type="ECO:0000256" key="1">
    <source>
        <dbReference type="ARBA" id="ARBA00022801"/>
    </source>
</evidence>
<dbReference type="InterPro" id="IPR035909">
    <property type="entry name" value="CheB_C"/>
</dbReference>
<sequence length="191" mass="20773">MKNKYIVALGASAGGLAALSEFFENTLPDGVSYVITTHLYAHQKSRLTEMIQKHSAIDVCTVENNMQIKSNIVYVMPENKTMTIDEGNLILTDRDLSVKVNNAIDMFFVSLAEDTLFRKIAIIFSGMGKDGTKGVKALAKAGAYIIAQTPDTAGEESMPESVIAAGYINAILDPKYMPQAIIDIMTTNESL</sequence>
<evidence type="ECO:0000313" key="7">
    <source>
        <dbReference type="Proteomes" id="UP000320300"/>
    </source>
</evidence>
<evidence type="ECO:0000256" key="3">
    <source>
        <dbReference type="ARBA" id="ARBA00048267"/>
    </source>
</evidence>
<dbReference type="PANTHER" id="PTHR42872:SF6">
    <property type="entry name" value="PROTEIN-GLUTAMATE METHYLESTERASE_PROTEIN-GLUTAMINE GLUTAMINASE"/>
    <property type="match status" value="1"/>
</dbReference>
<gene>
    <name evidence="6" type="ORF">SAMN06265348_11138</name>
</gene>
<dbReference type="Gene3D" id="3.40.50.180">
    <property type="entry name" value="Methylesterase CheB, C-terminal domain"/>
    <property type="match status" value="1"/>
</dbReference>
<keyword evidence="7" id="KW-1185">Reference proteome</keyword>
<feature type="domain" description="CheB-type methylesterase" evidence="5">
    <location>
        <begin position="1"/>
        <end position="188"/>
    </location>
</feature>
<organism evidence="6 7">
    <name type="scientific">Pedobacter westerhofensis</name>
    <dbReference type="NCBI Taxonomy" id="425512"/>
    <lineage>
        <taxon>Bacteria</taxon>
        <taxon>Pseudomonadati</taxon>
        <taxon>Bacteroidota</taxon>
        <taxon>Sphingobacteriia</taxon>
        <taxon>Sphingobacteriales</taxon>
        <taxon>Sphingobacteriaceae</taxon>
        <taxon>Pedobacter</taxon>
    </lineage>
</organism>
<evidence type="ECO:0000313" key="6">
    <source>
        <dbReference type="EMBL" id="SMO93425.1"/>
    </source>
</evidence>
<dbReference type="InterPro" id="IPR000673">
    <property type="entry name" value="Sig_transdc_resp-reg_Me-estase"/>
</dbReference>
<dbReference type="EMBL" id="FXTN01000011">
    <property type="protein sequence ID" value="SMO93425.1"/>
    <property type="molecule type" value="Genomic_DNA"/>
</dbReference>
<keyword evidence="1 4" id="KW-0378">Hydrolase</keyword>
<accession>A0A521FB86</accession>
<dbReference type="AlphaFoldDB" id="A0A521FB86"/>
<proteinExistence type="predicted"/>
<dbReference type="Proteomes" id="UP000320300">
    <property type="component" value="Unassembled WGS sequence"/>
</dbReference>
<dbReference type="GO" id="GO:0000156">
    <property type="term" value="F:phosphorelay response regulator activity"/>
    <property type="evidence" value="ECO:0007669"/>
    <property type="project" value="InterPro"/>
</dbReference>
<feature type="active site" evidence="4">
    <location>
        <position position="130"/>
    </location>
</feature>
<dbReference type="PROSITE" id="PS50122">
    <property type="entry name" value="CHEB"/>
    <property type="match status" value="1"/>
</dbReference>
<keyword evidence="4" id="KW-0145">Chemotaxis</keyword>
<protein>
    <recommendedName>
        <fullName evidence="2">protein-glutamate methylesterase</fullName>
        <ecNumber evidence="2">3.1.1.61</ecNumber>
    </recommendedName>
</protein>
<dbReference type="CDD" id="cd16434">
    <property type="entry name" value="CheB-CheR_fusion"/>
    <property type="match status" value="1"/>
</dbReference>
<dbReference type="PANTHER" id="PTHR42872">
    <property type="entry name" value="PROTEIN-GLUTAMATE METHYLESTERASE/PROTEIN-GLUTAMINE GLUTAMINASE"/>
    <property type="match status" value="1"/>
</dbReference>
<dbReference type="GO" id="GO:0008984">
    <property type="term" value="F:protein-glutamate methylesterase activity"/>
    <property type="evidence" value="ECO:0007669"/>
    <property type="project" value="UniProtKB-EC"/>
</dbReference>
<evidence type="ECO:0000256" key="2">
    <source>
        <dbReference type="ARBA" id="ARBA00039140"/>
    </source>
</evidence>
<evidence type="ECO:0000256" key="4">
    <source>
        <dbReference type="PROSITE-ProRule" id="PRU00050"/>
    </source>
</evidence>
<comment type="catalytic activity">
    <reaction evidence="3">
        <text>[protein]-L-glutamate 5-O-methyl ester + H2O = L-glutamyl-[protein] + methanol + H(+)</text>
        <dbReference type="Rhea" id="RHEA:23236"/>
        <dbReference type="Rhea" id="RHEA-COMP:10208"/>
        <dbReference type="Rhea" id="RHEA-COMP:10311"/>
        <dbReference type="ChEBI" id="CHEBI:15377"/>
        <dbReference type="ChEBI" id="CHEBI:15378"/>
        <dbReference type="ChEBI" id="CHEBI:17790"/>
        <dbReference type="ChEBI" id="CHEBI:29973"/>
        <dbReference type="ChEBI" id="CHEBI:82795"/>
        <dbReference type="EC" id="3.1.1.61"/>
    </reaction>
</comment>
<evidence type="ECO:0000259" key="5">
    <source>
        <dbReference type="PROSITE" id="PS50122"/>
    </source>
</evidence>
<dbReference type="EC" id="3.1.1.61" evidence="2"/>